<evidence type="ECO:0000256" key="1">
    <source>
        <dbReference type="ARBA" id="ARBA00006226"/>
    </source>
</evidence>
<dbReference type="Gene3D" id="3.30.2310.20">
    <property type="entry name" value="RelE-like"/>
    <property type="match status" value="1"/>
</dbReference>
<proteinExistence type="inferred from homology"/>
<evidence type="ECO:0000313" key="4">
    <source>
        <dbReference type="Proteomes" id="UP000583454"/>
    </source>
</evidence>
<accession>A0A840ZFC5</accession>
<comment type="similarity">
    <text evidence="1">Belongs to the RelE toxin family.</text>
</comment>
<evidence type="ECO:0000313" key="3">
    <source>
        <dbReference type="EMBL" id="MBB5755731.1"/>
    </source>
</evidence>
<protein>
    <submittedName>
        <fullName evidence="3">Toxin ParE1/3/4</fullName>
    </submittedName>
</protein>
<comment type="caution">
    <text evidence="3">The sequence shown here is derived from an EMBL/GenBank/DDBJ whole genome shotgun (WGS) entry which is preliminary data.</text>
</comment>
<dbReference type="InterPro" id="IPR035093">
    <property type="entry name" value="RelE/ParE_toxin_dom_sf"/>
</dbReference>
<organism evidence="3 4">
    <name type="scientific">Methylorubrum rhodinum</name>
    <dbReference type="NCBI Taxonomy" id="29428"/>
    <lineage>
        <taxon>Bacteria</taxon>
        <taxon>Pseudomonadati</taxon>
        <taxon>Pseudomonadota</taxon>
        <taxon>Alphaproteobacteria</taxon>
        <taxon>Hyphomicrobiales</taxon>
        <taxon>Methylobacteriaceae</taxon>
        <taxon>Methylorubrum</taxon>
    </lineage>
</organism>
<dbReference type="InterPro" id="IPR007712">
    <property type="entry name" value="RelE/ParE_toxin"/>
</dbReference>
<dbReference type="InterPro" id="IPR051803">
    <property type="entry name" value="TA_system_RelE-like_toxin"/>
</dbReference>
<dbReference type="PANTHER" id="PTHR33755">
    <property type="entry name" value="TOXIN PARE1-RELATED"/>
    <property type="match status" value="1"/>
</dbReference>
<dbReference type="AlphaFoldDB" id="A0A840ZFC5"/>
<dbReference type="EMBL" id="JACHOP010000001">
    <property type="protein sequence ID" value="MBB5755731.1"/>
    <property type="molecule type" value="Genomic_DNA"/>
</dbReference>
<dbReference type="Proteomes" id="UP000583454">
    <property type="component" value="Unassembled WGS sequence"/>
</dbReference>
<evidence type="ECO:0000256" key="2">
    <source>
        <dbReference type="ARBA" id="ARBA00022649"/>
    </source>
</evidence>
<sequence length="98" mass="11245">MRPVVISRRARADLRDIGDFIAGDDPKRAVSFVAEFRERCRSLSRTPYQGRPAPEIAADVRILVFHSYLILHRVSDEDVLIDRVIHSARDRSGLLPYE</sequence>
<dbReference type="PANTHER" id="PTHR33755:SF6">
    <property type="entry name" value="PLASMID STABILIZATION SYSTEM PROTEIN"/>
    <property type="match status" value="1"/>
</dbReference>
<reference evidence="3 4" key="1">
    <citation type="submission" date="2020-08" db="EMBL/GenBank/DDBJ databases">
        <title>Genomic Encyclopedia of Type Strains, Phase IV (KMG-IV): sequencing the most valuable type-strain genomes for metagenomic binning, comparative biology and taxonomic classification.</title>
        <authorList>
            <person name="Goeker M."/>
        </authorList>
    </citation>
    <scope>NUCLEOTIDE SEQUENCE [LARGE SCALE GENOMIC DNA]</scope>
    <source>
        <strain evidence="3 4">DSM 2163</strain>
    </source>
</reference>
<keyword evidence="2" id="KW-1277">Toxin-antitoxin system</keyword>
<dbReference type="Pfam" id="PF05016">
    <property type="entry name" value="ParE_toxin"/>
    <property type="match status" value="1"/>
</dbReference>
<gene>
    <name evidence="3" type="ORF">HNR00_000420</name>
</gene>
<keyword evidence="4" id="KW-1185">Reference proteome</keyword>
<name>A0A840ZFC5_9HYPH</name>
<dbReference type="RefSeq" id="WP_183564051.1">
    <property type="nucleotide sequence ID" value="NZ_JACHOP010000001.1"/>
</dbReference>